<dbReference type="InterPro" id="IPR013762">
    <property type="entry name" value="Integrase-like_cat_sf"/>
</dbReference>
<dbReference type="InterPro" id="IPR002104">
    <property type="entry name" value="Integrase_catalytic"/>
</dbReference>
<comment type="caution">
    <text evidence="3">The sequence shown here is derived from an EMBL/GenBank/DDBJ whole genome shotgun (WGS) entry which is preliminary data.</text>
</comment>
<name>A0A6A1TKJ2_NEOGA</name>
<dbReference type="GO" id="GO:0003677">
    <property type="term" value="F:DNA binding"/>
    <property type="evidence" value="ECO:0007669"/>
    <property type="project" value="InterPro"/>
</dbReference>
<organism evidence="3 4">
    <name type="scientific">Neorhizobium galegae</name>
    <name type="common">Rhizobium galegae</name>
    <dbReference type="NCBI Taxonomy" id="399"/>
    <lineage>
        <taxon>Bacteria</taxon>
        <taxon>Pseudomonadati</taxon>
        <taxon>Pseudomonadota</taxon>
        <taxon>Alphaproteobacteria</taxon>
        <taxon>Hyphomicrobiales</taxon>
        <taxon>Rhizobiaceae</taxon>
        <taxon>Rhizobium/Agrobacterium group</taxon>
        <taxon>Neorhizobium</taxon>
    </lineage>
</organism>
<feature type="domain" description="Tyr recombinase" evidence="2">
    <location>
        <begin position="174"/>
        <end position="345"/>
    </location>
</feature>
<evidence type="ECO:0000256" key="1">
    <source>
        <dbReference type="ARBA" id="ARBA00023172"/>
    </source>
</evidence>
<reference evidence="3 4" key="1">
    <citation type="submission" date="2019-09" db="EMBL/GenBank/DDBJ databases">
        <title>Genome sequencing of Ng87 strain.</title>
        <authorList>
            <person name="Karasev E.S."/>
            <person name="Andronov E."/>
        </authorList>
    </citation>
    <scope>NUCLEOTIDE SEQUENCE [LARGE SCALE GENOMIC DNA]</scope>
    <source>
        <strain evidence="3 4">Ng87</strain>
    </source>
</reference>
<gene>
    <name evidence="3" type="ORF">F4V91_00985</name>
</gene>
<keyword evidence="1" id="KW-0233">DNA recombination</keyword>
<dbReference type="Proteomes" id="UP000386575">
    <property type="component" value="Unassembled WGS sequence"/>
</dbReference>
<sequence length="355" mass="39747">MVYRPDKGENGAGEGNRTLVFSLGSFENKKTYQRGVSLKLGLAGDHRARLLSRFYRFYFDGAFMDMPIRTAVAPPLAHPGTLVRTFAEAAASYIEHGGQAQYLGRIVDRIGDRAMTEIFPFDVKHLANQLYPAHQNSTRNRCVITPVRAVVYHAYDRGWGPAIRLRNLKEDPPKRKKAASQPWLHAFVRQCAKDELPHLAALVLFMSQTGARVSEAVALQWSEVDLLNRTALLLKTKTGANSTRFLTDQLISRLYDLKKASAASDPVFRYHNRHAVNERIEAVCHRADIPYKPSHTCGRHAFANIALSMGLDIKTTMDAGGWKSIAVFLGTYANPRNAGRAVAERFNVYQYDADL</sequence>
<dbReference type="Pfam" id="PF00589">
    <property type="entry name" value="Phage_integrase"/>
    <property type="match status" value="1"/>
</dbReference>
<dbReference type="SUPFAM" id="SSF56349">
    <property type="entry name" value="DNA breaking-rejoining enzymes"/>
    <property type="match status" value="1"/>
</dbReference>
<evidence type="ECO:0000313" key="3">
    <source>
        <dbReference type="EMBL" id="KAB1085133.1"/>
    </source>
</evidence>
<dbReference type="GO" id="GO:0015074">
    <property type="term" value="P:DNA integration"/>
    <property type="evidence" value="ECO:0007669"/>
    <property type="project" value="InterPro"/>
</dbReference>
<dbReference type="AlphaFoldDB" id="A0A6A1TKJ2"/>
<dbReference type="GO" id="GO:0006310">
    <property type="term" value="P:DNA recombination"/>
    <property type="evidence" value="ECO:0007669"/>
    <property type="project" value="UniProtKB-KW"/>
</dbReference>
<evidence type="ECO:0000313" key="4">
    <source>
        <dbReference type="Proteomes" id="UP000386575"/>
    </source>
</evidence>
<dbReference type="Gene3D" id="1.10.443.10">
    <property type="entry name" value="Intergrase catalytic core"/>
    <property type="match status" value="1"/>
</dbReference>
<protein>
    <submittedName>
        <fullName evidence="3">Tyrosine-type recombinase/integrase</fullName>
    </submittedName>
</protein>
<dbReference type="EMBL" id="VZUL01000002">
    <property type="protein sequence ID" value="KAB1085133.1"/>
    <property type="molecule type" value="Genomic_DNA"/>
</dbReference>
<proteinExistence type="predicted"/>
<dbReference type="PROSITE" id="PS51898">
    <property type="entry name" value="TYR_RECOMBINASE"/>
    <property type="match status" value="1"/>
</dbReference>
<evidence type="ECO:0000259" key="2">
    <source>
        <dbReference type="PROSITE" id="PS51898"/>
    </source>
</evidence>
<dbReference type="InterPro" id="IPR011010">
    <property type="entry name" value="DNA_brk_join_enz"/>
</dbReference>
<accession>A0A6A1TKJ2</accession>